<protein>
    <submittedName>
        <fullName evidence="2">Cullin, putative</fullName>
    </submittedName>
</protein>
<dbReference type="Gene3D" id="1.10.10.10">
    <property type="entry name" value="Winged helix-like DNA-binding domain superfamily/Winged helix DNA-binding domain"/>
    <property type="match status" value="1"/>
</dbReference>
<dbReference type="GO" id="GO:0006511">
    <property type="term" value="P:ubiquitin-dependent protein catabolic process"/>
    <property type="evidence" value="ECO:0007669"/>
    <property type="project" value="InterPro"/>
</dbReference>
<evidence type="ECO:0000313" key="3">
    <source>
        <dbReference type="Proteomes" id="UP000051952"/>
    </source>
</evidence>
<evidence type="ECO:0000313" key="2">
    <source>
        <dbReference type="EMBL" id="CUG86786.1"/>
    </source>
</evidence>
<dbReference type="InterPro" id="IPR016157">
    <property type="entry name" value="Cullin_CS"/>
</dbReference>
<dbReference type="Proteomes" id="UP000051952">
    <property type="component" value="Unassembled WGS sequence"/>
</dbReference>
<dbReference type="GO" id="GO:0031625">
    <property type="term" value="F:ubiquitin protein ligase binding"/>
    <property type="evidence" value="ECO:0007669"/>
    <property type="project" value="InterPro"/>
</dbReference>
<dbReference type="InterPro" id="IPR019559">
    <property type="entry name" value="Cullin_neddylation_domain"/>
</dbReference>
<dbReference type="GO" id="GO:0031461">
    <property type="term" value="C:cullin-RING ubiquitin ligase complex"/>
    <property type="evidence" value="ECO:0007669"/>
    <property type="project" value="InterPro"/>
</dbReference>
<proteinExistence type="predicted"/>
<name>A0A0S4J5U2_BODSA</name>
<feature type="domain" description="Cullin neddylation" evidence="1">
    <location>
        <begin position="59"/>
        <end position="126"/>
    </location>
</feature>
<accession>A0A0S4J5U2</accession>
<dbReference type="EMBL" id="CYKH01001391">
    <property type="protein sequence ID" value="CUG86786.1"/>
    <property type="molecule type" value="Genomic_DNA"/>
</dbReference>
<dbReference type="SMART" id="SM00884">
    <property type="entry name" value="Cullin_Nedd8"/>
    <property type="match status" value="1"/>
</dbReference>
<evidence type="ECO:0000259" key="1">
    <source>
        <dbReference type="SMART" id="SM00884"/>
    </source>
</evidence>
<keyword evidence="3" id="KW-1185">Reference proteome</keyword>
<sequence length="132" mass="15217">MDIRRCSKPPMLTVTAPKNGKPVDGNQRVSLVQKFVSPARKFVVQAASATKRVTTVEQLSKAREAQIDCAIVRIMKSRRTLAFRQLYDEVVLQLVNHYSPIERDVKLRVEDLIQREYLSRDENDATRLDYRA</sequence>
<dbReference type="PANTHER" id="PTHR11932">
    <property type="entry name" value="CULLIN"/>
    <property type="match status" value="1"/>
</dbReference>
<gene>
    <name evidence="2" type="ORF">BSAL_94730</name>
</gene>
<dbReference type="OrthoDB" id="27073at2759"/>
<dbReference type="AlphaFoldDB" id="A0A0S4J5U2"/>
<dbReference type="InterPro" id="IPR036390">
    <property type="entry name" value="WH_DNA-bd_sf"/>
</dbReference>
<dbReference type="VEuPathDB" id="TriTrypDB:BSAL_94730"/>
<reference evidence="3" key="1">
    <citation type="submission" date="2015-09" db="EMBL/GenBank/DDBJ databases">
        <authorList>
            <consortium name="Pathogen Informatics"/>
        </authorList>
    </citation>
    <scope>NUCLEOTIDE SEQUENCE [LARGE SCALE GENOMIC DNA]</scope>
    <source>
        <strain evidence="3">Lake Konstanz</strain>
    </source>
</reference>
<dbReference type="InterPro" id="IPR036388">
    <property type="entry name" value="WH-like_DNA-bd_sf"/>
</dbReference>
<organism evidence="2 3">
    <name type="scientific">Bodo saltans</name>
    <name type="common">Flagellated protozoan</name>
    <dbReference type="NCBI Taxonomy" id="75058"/>
    <lineage>
        <taxon>Eukaryota</taxon>
        <taxon>Discoba</taxon>
        <taxon>Euglenozoa</taxon>
        <taxon>Kinetoplastea</taxon>
        <taxon>Metakinetoplastina</taxon>
        <taxon>Eubodonida</taxon>
        <taxon>Bodonidae</taxon>
        <taxon>Bodo</taxon>
    </lineage>
</organism>
<dbReference type="SUPFAM" id="SSF46785">
    <property type="entry name" value="Winged helix' DNA-binding domain"/>
    <property type="match status" value="1"/>
</dbReference>
<dbReference type="Pfam" id="PF10557">
    <property type="entry name" value="Cullin_Nedd8"/>
    <property type="match status" value="1"/>
</dbReference>
<dbReference type="PROSITE" id="PS01256">
    <property type="entry name" value="CULLIN_1"/>
    <property type="match status" value="1"/>
</dbReference>
<dbReference type="InterPro" id="IPR045093">
    <property type="entry name" value="Cullin"/>
</dbReference>